<keyword evidence="2" id="KW-1185">Reference proteome</keyword>
<proteinExistence type="predicted"/>
<dbReference type="AlphaFoldDB" id="A0A9P4GQP4"/>
<dbReference type="GeneID" id="63848945"/>
<name>A0A9P4GQP4_9PLEO</name>
<accession>A0A9P4GQP4</accession>
<sequence>MTTTSTSTSTSLPPKLHIFMQSQYATKDEMPETYEYLQGRPTLFFVTEAAATKHLIAKREEVRKEYKVQNIHDTGQQRDSHPAAFSYWDYDQGFGLAFWVEMDVGKDEEEKETEGMLDLTLESLMETRGDDETGMGTET</sequence>
<protein>
    <submittedName>
        <fullName evidence="1">Uncharacterized protein</fullName>
    </submittedName>
</protein>
<dbReference type="EMBL" id="ML976614">
    <property type="protein sequence ID" value="KAF1849779.1"/>
    <property type="molecule type" value="Genomic_DNA"/>
</dbReference>
<evidence type="ECO:0000313" key="1">
    <source>
        <dbReference type="EMBL" id="KAF1849779.1"/>
    </source>
</evidence>
<comment type="caution">
    <text evidence="1">The sequence shown here is derived from an EMBL/GenBank/DDBJ whole genome shotgun (WGS) entry which is preliminary data.</text>
</comment>
<gene>
    <name evidence="1" type="ORF">K460DRAFT_3531</name>
</gene>
<organism evidence="1 2">
    <name type="scientific">Cucurbitaria berberidis CBS 394.84</name>
    <dbReference type="NCBI Taxonomy" id="1168544"/>
    <lineage>
        <taxon>Eukaryota</taxon>
        <taxon>Fungi</taxon>
        <taxon>Dikarya</taxon>
        <taxon>Ascomycota</taxon>
        <taxon>Pezizomycotina</taxon>
        <taxon>Dothideomycetes</taxon>
        <taxon>Pleosporomycetidae</taxon>
        <taxon>Pleosporales</taxon>
        <taxon>Pleosporineae</taxon>
        <taxon>Cucurbitariaceae</taxon>
        <taxon>Cucurbitaria</taxon>
    </lineage>
</organism>
<dbReference type="RefSeq" id="XP_040792342.1">
    <property type="nucleotide sequence ID" value="XM_040931693.1"/>
</dbReference>
<reference evidence="1" key="1">
    <citation type="submission" date="2020-01" db="EMBL/GenBank/DDBJ databases">
        <authorList>
            <consortium name="DOE Joint Genome Institute"/>
            <person name="Haridas S."/>
            <person name="Albert R."/>
            <person name="Binder M."/>
            <person name="Bloem J."/>
            <person name="Labutti K."/>
            <person name="Salamov A."/>
            <person name="Andreopoulos B."/>
            <person name="Baker S.E."/>
            <person name="Barry K."/>
            <person name="Bills G."/>
            <person name="Bluhm B.H."/>
            <person name="Cannon C."/>
            <person name="Castanera R."/>
            <person name="Culley D.E."/>
            <person name="Daum C."/>
            <person name="Ezra D."/>
            <person name="Gonzalez J.B."/>
            <person name="Henrissat B."/>
            <person name="Kuo A."/>
            <person name="Liang C."/>
            <person name="Lipzen A."/>
            <person name="Lutzoni F."/>
            <person name="Magnuson J."/>
            <person name="Mondo S."/>
            <person name="Nolan M."/>
            <person name="Ohm R."/>
            <person name="Pangilinan J."/>
            <person name="Park H.-J."/>
            <person name="Ramirez L."/>
            <person name="Alfaro M."/>
            <person name="Sun H."/>
            <person name="Tritt A."/>
            <person name="Yoshinaga Y."/>
            <person name="Zwiers L.-H."/>
            <person name="Turgeon B.G."/>
            <person name="Goodwin S.B."/>
            <person name="Spatafora J.W."/>
            <person name="Crous P.W."/>
            <person name="Grigoriev I.V."/>
        </authorList>
    </citation>
    <scope>NUCLEOTIDE SEQUENCE</scope>
    <source>
        <strain evidence="1">CBS 394.84</strain>
    </source>
</reference>
<dbReference type="Proteomes" id="UP000800039">
    <property type="component" value="Unassembled WGS sequence"/>
</dbReference>
<evidence type="ECO:0000313" key="2">
    <source>
        <dbReference type="Proteomes" id="UP000800039"/>
    </source>
</evidence>